<sequence length="237" mass="26848">MASPLSSPQVGFTSSPHQRGTLDIIWSCLFTVFICTWTVVHPNIPPRRSPWWHRLLDRLIELVLAAVAPELILAVAVREWLDAKGLVMALKDFERDKSDEPKEAQSGQKRGIVTGFYVVMQVRFGKVTHDFNFNFPFANNDDDAETKVEGYLSIPDIKEHLCLNKLRLSALISESEIWDKGNADRLIKCMLVFQVLGYDAVYWPCGATLDHHTIGDKHFGIRSFYATFVGILVEEAI</sequence>
<accession>A0A0D2IDB0</accession>
<proteinExistence type="predicted"/>
<dbReference type="Proteomes" id="UP000053617">
    <property type="component" value="Unassembled WGS sequence"/>
</dbReference>
<dbReference type="PANTHER" id="PTHR35043">
    <property type="entry name" value="TRANSCRIPTION FACTOR DOMAIN-CONTAINING PROTEIN"/>
    <property type="match status" value="1"/>
</dbReference>
<name>A0A0D2IDB0_9EURO</name>
<dbReference type="GeneID" id="25297012"/>
<evidence type="ECO:0000313" key="1">
    <source>
        <dbReference type="EMBL" id="KIX01216.1"/>
    </source>
</evidence>
<keyword evidence="2" id="KW-1185">Reference proteome</keyword>
<organism evidence="1 2">
    <name type="scientific">Rhinocladiella mackenziei CBS 650.93</name>
    <dbReference type="NCBI Taxonomy" id="1442369"/>
    <lineage>
        <taxon>Eukaryota</taxon>
        <taxon>Fungi</taxon>
        <taxon>Dikarya</taxon>
        <taxon>Ascomycota</taxon>
        <taxon>Pezizomycotina</taxon>
        <taxon>Eurotiomycetes</taxon>
        <taxon>Chaetothyriomycetidae</taxon>
        <taxon>Chaetothyriales</taxon>
        <taxon>Herpotrichiellaceae</taxon>
        <taxon>Rhinocladiella</taxon>
    </lineage>
</organism>
<dbReference type="RefSeq" id="XP_013268352.1">
    <property type="nucleotide sequence ID" value="XM_013412898.1"/>
</dbReference>
<evidence type="ECO:0000313" key="2">
    <source>
        <dbReference type="Proteomes" id="UP000053617"/>
    </source>
</evidence>
<dbReference type="EMBL" id="KN847481">
    <property type="protein sequence ID" value="KIX01216.1"/>
    <property type="molecule type" value="Genomic_DNA"/>
</dbReference>
<dbReference type="OrthoDB" id="4160663at2759"/>
<dbReference type="HOGENOM" id="CLU_1171175_0_0_1"/>
<dbReference type="PANTHER" id="PTHR35043:SF7">
    <property type="entry name" value="TRANSCRIPTION FACTOR DOMAIN-CONTAINING PROTEIN"/>
    <property type="match status" value="1"/>
</dbReference>
<dbReference type="STRING" id="1442369.A0A0D2IDB0"/>
<dbReference type="VEuPathDB" id="FungiDB:Z518_08941"/>
<dbReference type="AlphaFoldDB" id="A0A0D2IDB0"/>
<protein>
    <submittedName>
        <fullName evidence="1">Uncharacterized protein</fullName>
    </submittedName>
</protein>
<reference evidence="1 2" key="1">
    <citation type="submission" date="2015-01" db="EMBL/GenBank/DDBJ databases">
        <title>The Genome Sequence of Rhinocladiella mackenzie CBS 650.93.</title>
        <authorList>
            <consortium name="The Broad Institute Genomics Platform"/>
            <person name="Cuomo C."/>
            <person name="de Hoog S."/>
            <person name="Gorbushina A."/>
            <person name="Stielow B."/>
            <person name="Teixiera M."/>
            <person name="Abouelleil A."/>
            <person name="Chapman S.B."/>
            <person name="Priest M."/>
            <person name="Young S.K."/>
            <person name="Wortman J."/>
            <person name="Nusbaum C."/>
            <person name="Birren B."/>
        </authorList>
    </citation>
    <scope>NUCLEOTIDE SEQUENCE [LARGE SCALE GENOMIC DNA]</scope>
    <source>
        <strain evidence="1 2">CBS 650.93</strain>
    </source>
</reference>
<gene>
    <name evidence="1" type="ORF">Z518_08941</name>
</gene>